<organism evidence="10 11">
    <name type="scientific">Acorus gramineus</name>
    <name type="common">Dwarf sweet flag</name>
    <dbReference type="NCBI Taxonomy" id="55184"/>
    <lineage>
        <taxon>Eukaryota</taxon>
        <taxon>Viridiplantae</taxon>
        <taxon>Streptophyta</taxon>
        <taxon>Embryophyta</taxon>
        <taxon>Tracheophyta</taxon>
        <taxon>Spermatophyta</taxon>
        <taxon>Magnoliopsida</taxon>
        <taxon>Liliopsida</taxon>
        <taxon>Acoraceae</taxon>
        <taxon>Acorus</taxon>
    </lineage>
</organism>
<dbReference type="GO" id="GO:0008289">
    <property type="term" value="F:lipid binding"/>
    <property type="evidence" value="ECO:0007669"/>
    <property type="project" value="InterPro"/>
</dbReference>
<dbReference type="PANTHER" id="PTHR33044">
    <property type="entry name" value="BIFUNCTIONAL INHIBITOR/LIPID-TRANSFER PROTEIN/SEED STORAGE 2S ALBUMIN SUPERFAMILY PROTEIN-RELATED"/>
    <property type="match status" value="1"/>
</dbReference>
<dbReference type="PRINTS" id="PR00382">
    <property type="entry name" value="LIPIDTRNSFER"/>
</dbReference>
<evidence type="ECO:0000256" key="2">
    <source>
        <dbReference type="ARBA" id="ARBA00009748"/>
    </source>
</evidence>
<dbReference type="InterPro" id="IPR036312">
    <property type="entry name" value="Bifun_inhib/LTP/seed_sf"/>
</dbReference>
<dbReference type="Pfam" id="PF14368">
    <property type="entry name" value="LTP_2"/>
    <property type="match status" value="1"/>
</dbReference>
<dbReference type="Gene3D" id="1.10.110.10">
    <property type="entry name" value="Plant lipid-transfer and hydrophobic proteins"/>
    <property type="match status" value="1"/>
</dbReference>
<dbReference type="InterPro" id="IPR016140">
    <property type="entry name" value="Bifunc_inhib/LTP/seed_store"/>
</dbReference>
<comment type="similarity">
    <text evidence="2">Belongs to the plant LTP family.</text>
</comment>
<feature type="domain" description="Bifunctional inhibitor/plant lipid transfer protein/seed storage helical" evidence="9">
    <location>
        <begin position="38"/>
        <end position="117"/>
    </location>
</feature>
<keyword evidence="3" id="KW-0472">Membrane</keyword>
<evidence type="ECO:0000256" key="6">
    <source>
        <dbReference type="ARBA" id="ARBA00023180"/>
    </source>
</evidence>
<dbReference type="GO" id="GO:0098552">
    <property type="term" value="C:side of membrane"/>
    <property type="evidence" value="ECO:0007669"/>
    <property type="project" value="UniProtKB-KW"/>
</dbReference>
<sequence>MERPVFVVLVMLVLAAMADGATQHHHPPSLAPAPAVDCNNAVVSLADCLSYVQKGSNTTKPEKACCKGLKGLVKAGEVNCLCEAFKSSASLGISLDFNKALGLPTACRVSTPPFSDCGISGVPGGAPAPSPTSGQVGVGGVPALSPNSQSGGASSLQIASAVLLICTSIFTSSLHFLS</sequence>
<dbReference type="CDD" id="cd00010">
    <property type="entry name" value="AAI_LTSS"/>
    <property type="match status" value="1"/>
</dbReference>
<evidence type="ECO:0000313" key="10">
    <source>
        <dbReference type="EMBL" id="KAK1278444.1"/>
    </source>
</evidence>
<evidence type="ECO:0000256" key="3">
    <source>
        <dbReference type="ARBA" id="ARBA00022622"/>
    </source>
</evidence>
<keyword evidence="11" id="KW-1185">Reference proteome</keyword>
<proteinExistence type="inferred from homology"/>
<name>A0AAV9BPF0_ACOGR</name>
<dbReference type="SMART" id="SM00499">
    <property type="entry name" value="AAI"/>
    <property type="match status" value="1"/>
</dbReference>
<dbReference type="GO" id="GO:0006869">
    <property type="term" value="P:lipid transport"/>
    <property type="evidence" value="ECO:0007669"/>
    <property type="project" value="InterPro"/>
</dbReference>
<evidence type="ECO:0000256" key="5">
    <source>
        <dbReference type="ARBA" id="ARBA00023157"/>
    </source>
</evidence>
<dbReference type="GO" id="GO:0005886">
    <property type="term" value="C:plasma membrane"/>
    <property type="evidence" value="ECO:0007669"/>
    <property type="project" value="UniProtKB-SubCell"/>
</dbReference>
<feature type="chain" id="PRO_5043518938" evidence="8">
    <location>
        <begin position="21"/>
        <end position="178"/>
    </location>
</feature>
<accession>A0AAV9BPF0</accession>
<reference evidence="10" key="1">
    <citation type="journal article" date="2023" name="Nat. Commun.">
        <title>Diploid and tetraploid genomes of Acorus and the evolution of monocots.</title>
        <authorList>
            <person name="Ma L."/>
            <person name="Liu K.W."/>
            <person name="Li Z."/>
            <person name="Hsiao Y.Y."/>
            <person name="Qi Y."/>
            <person name="Fu T."/>
            <person name="Tang G.D."/>
            <person name="Zhang D."/>
            <person name="Sun W.H."/>
            <person name="Liu D.K."/>
            <person name="Li Y."/>
            <person name="Chen G.Z."/>
            <person name="Liu X.D."/>
            <person name="Liao X.Y."/>
            <person name="Jiang Y.T."/>
            <person name="Yu X."/>
            <person name="Hao Y."/>
            <person name="Huang J."/>
            <person name="Zhao X.W."/>
            <person name="Ke S."/>
            <person name="Chen Y.Y."/>
            <person name="Wu W.L."/>
            <person name="Hsu J.L."/>
            <person name="Lin Y.F."/>
            <person name="Huang M.D."/>
            <person name="Li C.Y."/>
            <person name="Huang L."/>
            <person name="Wang Z.W."/>
            <person name="Zhao X."/>
            <person name="Zhong W.Y."/>
            <person name="Peng D.H."/>
            <person name="Ahmad S."/>
            <person name="Lan S."/>
            <person name="Zhang J.S."/>
            <person name="Tsai W.C."/>
            <person name="Van de Peer Y."/>
            <person name="Liu Z.J."/>
        </authorList>
    </citation>
    <scope>NUCLEOTIDE SEQUENCE</scope>
    <source>
        <strain evidence="10">SCP</strain>
    </source>
</reference>
<gene>
    <name evidence="10" type="ORF">QJS04_geneDACA014447</name>
</gene>
<comment type="caution">
    <text evidence="10">The sequence shown here is derived from an EMBL/GenBank/DDBJ whole genome shotgun (WGS) entry which is preliminary data.</text>
</comment>
<keyword evidence="3" id="KW-0336">GPI-anchor</keyword>
<dbReference type="AlphaFoldDB" id="A0AAV9BPF0"/>
<evidence type="ECO:0000256" key="4">
    <source>
        <dbReference type="ARBA" id="ARBA00022729"/>
    </source>
</evidence>
<comment type="subcellular location">
    <subcellularLocation>
        <location evidence="1">Cell membrane</location>
        <topology evidence="1">Lipid-anchor</topology>
        <topology evidence="1">GPI-anchor</topology>
    </subcellularLocation>
</comment>
<dbReference type="FunFam" id="1.10.110.10:FF:000001">
    <property type="entry name" value="Bifunctional inhibitor/lipid-transfer protein/seed storage 2S albumin superfamily protein"/>
    <property type="match status" value="1"/>
</dbReference>
<evidence type="ECO:0000259" key="9">
    <source>
        <dbReference type="SMART" id="SM00499"/>
    </source>
</evidence>
<dbReference type="SUPFAM" id="SSF47699">
    <property type="entry name" value="Bifunctional inhibitor/lipid-transfer protein/seed storage 2S albumin"/>
    <property type="match status" value="1"/>
</dbReference>
<keyword evidence="6" id="KW-0325">Glycoprotein</keyword>
<reference evidence="10" key="2">
    <citation type="submission" date="2023-06" db="EMBL/GenBank/DDBJ databases">
        <authorList>
            <person name="Ma L."/>
            <person name="Liu K.-W."/>
            <person name="Li Z."/>
            <person name="Hsiao Y.-Y."/>
            <person name="Qi Y."/>
            <person name="Fu T."/>
            <person name="Tang G."/>
            <person name="Zhang D."/>
            <person name="Sun W.-H."/>
            <person name="Liu D.-K."/>
            <person name="Li Y."/>
            <person name="Chen G.-Z."/>
            <person name="Liu X.-D."/>
            <person name="Liao X.-Y."/>
            <person name="Jiang Y.-T."/>
            <person name="Yu X."/>
            <person name="Hao Y."/>
            <person name="Huang J."/>
            <person name="Zhao X.-W."/>
            <person name="Ke S."/>
            <person name="Chen Y.-Y."/>
            <person name="Wu W.-L."/>
            <person name="Hsu J.-L."/>
            <person name="Lin Y.-F."/>
            <person name="Huang M.-D."/>
            <person name="Li C.-Y."/>
            <person name="Huang L."/>
            <person name="Wang Z.-W."/>
            <person name="Zhao X."/>
            <person name="Zhong W.-Y."/>
            <person name="Peng D.-H."/>
            <person name="Ahmad S."/>
            <person name="Lan S."/>
            <person name="Zhang J.-S."/>
            <person name="Tsai W.-C."/>
            <person name="Van De Peer Y."/>
            <person name="Liu Z.-J."/>
        </authorList>
    </citation>
    <scope>NUCLEOTIDE SEQUENCE</scope>
    <source>
        <strain evidence="10">SCP</strain>
        <tissue evidence="10">Leaves</tissue>
    </source>
</reference>
<keyword evidence="4 8" id="KW-0732">Signal</keyword>
<keyword evidence="5" id="KW-1015">Disulfide bond</keyword>
<evidence type="ECO:0000313" key="11">
    <source>
        <dbReference type="Proteomes" id="UP001179952"/>
    </source>
</evidence>
<evidence type="ECO:0000256" key="8">
    <source>
        <dbReference type="SAM" id="SignalP"/>
    </source>
</evidence>
<dbReference type="EMBL" id="JAUJYN010000002">
    <property type="protein sequence ID" value="KAK1278444.1"/>
    <property type="molecule type" value="Genomic_DNA"/>
</dbReference>
<feature type="signal peptide" evidence="8">
    <location>
        <begin position="1"/>
        <end position="20"/>
    </location>
</feature>
<evidence type="ECO:0000256" key="7">
    <source>
        <dbReference type="ARBA" id="ARBA00023288"/>
    </source>
</evidence>
<dbReference type="Proteomes" id="UP001179952">
    <property type="component" value="Unassembled WGS sequence"/>
</dbReference>
<dbReference type="InterPro" id="IPR043325">
    <property type="entry name" value="LTSS"/>
</dbReference>
<evidence type="ECO:0000256" key="1">
    <source>
        <dbReference type="ARBA" id="ARBA00004609"/>
    </source>
</evidence>
<dbReference type="InterPro" id="IPR000528">
    <property type="entry name" value="Plant_nsLTP"/>
</dbReference>
<keyword evidence="7" id="KW-0449">Lipoprotein</keyword>
<protein>
    <submittedName>
        <fullName evidence="10">Non-specific lipid-transfer protein-like protein</fullName>
    </submittedName>
</protein>